<feature type="non-terminal residue" evidence="1">
    <location>
        <position position="1"/>
    </location>
</feature>
<feature type="non-terminal residue" evidence="1">
    <location>
        <position position="74"/>
    </location>
</feature>
<dbReference type="Proteomes" id="UP000030671">
    <property type="component" value="Unassembled WGS sequence"/>
</dbReference>
<dbReference type="GeneID" id="20669100"/>
<dbReference type="EMBL" id="KI925461">
    <property type="protein sequence ID" value="ETW78911.1"/>
    <property type="molecule type" value="Genomic_DNA"/>
</dbReference>
<proteinExistence type="predicted"/>
<accession>W4K1F1</accession>
<dbReference type="KEGG" id="hir:HETIRDRAFT_246047"/>
<dbReference type="HOGENOM" id="CLU_2694487_0_0_1"/>
<evidence type="ECO:0000313" key="1">
    <source>
        <dbReference type="EMBL" id="ETW78911.1"/>
    </source>
</evidence>
<sequence>ILLCEVVERSGRCSEVFDKSLVEVSKAKEGLYFFQVPQRWPGGDAIYFDWIHGYVICRDDEFEIFNSVHFKGAL</sequence>
<reference evidence="1 2" key="1">
    <citation type="journal article" date="2012" name="New Phytol.">
        <title>Insight into trade-off between wood decay and parasitism from the genome of a fungal forest pathogen.</title>
        <authorList>
            <person name="Olson A."/>
            <person name="Aerts A."/>
            <person name="Asiegbu F."/>
            <person name="Belbahri L."/>
            <person name="Bouzid O."/>
            <person name="Broberg A."/>
            <person name="Canback B."/>
            <person name="Coutinho P.M."/>
            <person name="Cullen D."/>
            <person name="Dalman K."/>
            <person name="Deflorio G."/>
            <person name="van Diepen L.T."/>
            <person name="Dunand C."/>
            <person name="Duplessis S."/>
            <person name="Durling M."/>
            <person name="Gonthier P."/>
            <person name="Grimwood J."/>
            <person name="Fossdal C.G."/>
            <person name="Hansson D."/>
            <person name="Henrissat B."/>
            <person name="Hietala A."/>
            <person name="Himmelstrand K."/>
            <person name="Hoffmeister D."/>
            <person name="Hogberg N."/>
            <person name="James T.Y."/>
            <person name="Karlsson M."/>
            <person name="Kohler A."/>
            <person name="Kues U."/>
            <person name="Lee Y.H."/>
            <person name="Lin Y.C."/>
            <person name="Lind M."/>
            <person name="Lindquist E."/>
            <person name="Lombard V."/>
            <person name="Lucas S."/>
            <person name="Lunden K."/>
            <person name="Morin E."/>
            <person name="Murat C."/>
            <person name="Park J."/>
            <person name="Raffaello T."/>
            <person name="Rouze P."/>
            <person name="Salamov A."/>
            <person name="Schmutz J."/>
            <person name="Solheim H."/>
            <person name="Stahlberg J."/>
            <person name="Velez H."/>
            <person name="de Vries R.P."/>
            <person name="Wiebenga A."/>
            <person name="Woodward S."/>
            <person name="Yakovlev I."/>
            <person name="Garbelotto M."/>
            <person name="Martin F."/>
            <person name="Grigoriev I.V."/>
            <person name="Stenlid J."/>
        </authorList>
    </citation>
    <scope>NUCLEOTIDE SEQUENCE [LARGE SCALE GENOMIC DNA]</scope>
    <source>
        <strain evidence="1 2">TC 32-1</strain>
    </source>
</reference>
<evidence type="ECO:0000313" key="2">
    <source>
        <dbReference type="Proteomes" id="UP000030671"/>
    </source>
</evidence>
<dbReference type="InParanoid" id="W4K1F1"/>
<protein>
    <submittedName>
        <fullName evidence="1">Uncharacterized protein</fullName>
    </submittedName>
</protein>
<organism evidence="1 2">
    <name type="scientific">Heterobasidion irregulare (strain TC 32-1)</name>
    <dbReference type="NCBI Taxonomy" id="747525"/>
    <lineage>
        <taxon>Eukaryota</taxon>
        <taxon>Fungi</taxon>
        <taxon>Dikarya</taxon>
        <taxon>Basidiomycota</taxon>
        <taxon>Agaricomycotina</taxon>
        <taxon>Agaricomycetes</taxon>
        <taxon>Russulales</taxon>
        <taxon>Bondarzewiaceae</taxon>
        <taxon>Heterobasidion</taxon>
        <taxon>Heterobasidion annosum species complex</taxon>
    </lineage>
</organism>
<gene>
    <name evidence="1" type="ORF">HETIRDRAFT_246047</name>
</gene>
<dbReference type="RefSeq" id="XP_009549198.1">
    <property type="nucleotide sequence ID" value="XM_009550903.1"/>
</dbReference>
<name>W4K1F1_HETIT</name>
<dbReference type="AlphaFoldDB" id="W4K1F1"/>
<keyword evidence="2" id="KW-1185">Reference proteome</keyword>